<dbReference type="InterPro" id="IPR029044">
    <property type="entry name" value="Nucleotide-diphossugar_trans"/>
</dbReference>
<name>T1AUA7_9ZZZZ</name>
<evidence type="ECO:0000259" key="1">
    <source>
        <dbReference type="Pfam" id="PF12804"/>
    </source>
</evidence>
<dbReference type="Pfam" id="PF12804">
    <property type="entry name" value="NTP_transf_3"/>
    <property type="match status" value="1"/>
</dbReference>
<dbReference type="Gene3D" id="3.90.550.10">
    <property type="entry name" value="Spore Coat Polysaccharide Biosynthesis Protein SpsA, Chain A"/>
    <property type="match status" value="1"/>
</dbReference>
<dbReference type="InterPro" id="IPR025877">
    <property type="entry name" value="MobA-like_NTP_Trfase"/>
</dbReference>
<dbReference type="SUPFAM" id="SSF53448">
    <property type="entry name" value="Nucleotide-diphospho-sugar transferases"/>
    <property type="match status" value="1"/>
</dbReference>
<reference evidence="2" key="1">
    <citation type="submission" date="2013-08" db="EMBL/GenBank/DDBJ databases">
        <authorList>
            <person name="Mendez C."/>
            <person name="Richter M."/>
            <person name="Ferrer M."/>
            <person name="Sanchez J."/>
        </authorList>
    </citation>
    <scope>NUCLEOTIDE SEQUENCE</scope>
</reference>
<dbReference type="AlphaFoldDB" id="T1AUA7"/>
<sequence length="146" mass="15541">MATTAAILLSGGASARFGGEPKALLSTGERTSVRRLAEVSLAAGLDPVVAVVGTHRGPVTHELRGLPVPVVEAEEWYEGRTASVQAGLRAIPETSDVLLWPVDHPFVTARTVDALLAVRDRDALAVWFIPRHQGRGGHPVLWRASV</sequence>
<comment type="caution">
    <text evidence="2">The sequence shown here is derived from an EMBL/GenBank/DDBJ whole genome shotgun (WGS) entry which is preliminary data.</text>
</comment>
<accession>T1AUA7</accession>
<organism evidence="2">
    <name type="scientific">mine drainage metagenome</name>
    <dbReference type="NCBI Taxonomy" id="410659"/>
    <lineage>
        <taxon>unclassified sequences</taxon>
        <taxon>metagenomes</taxon>
        <taxon>ecological metagenomes</taxon>
    </lineage>
</organism>
<feature type="non-terminal residue" evidence="2">
    <location>
        <position position="146"/>
    </location>
</feature>
<dbReference type="PANTHER" id="PTHR43777:SF1">
    <property type="entry name" value="MOLYBDENUM COFACTOR CYTIDYLYLTRANSFERASE"/>
    <property type="match status" value="1"/>
</dbReference>
<dbReference type="EMBL" id="AUZY01008947">
    <property type="protein sequence ID" value="EQD44259.1"/>
    <property type="molecule type" value="Genomic_DNA"/>
</dbReference>
<protein>
    <submittedName>
        <fullName evidence="2">4-diphosphocytidyl-2C-methyl-D-erythritol synthase</fullName>
    </submittedName>
</protein>
<gene>
    <name evidence="2" type="ORF">B1B_13585</name>
</gene>
<reference evidence="2" key="2">
    <citation type="journal article" date="2014" name="ISME J.">
        <title>Microbial stratification in low pH oxic and suboxic macroscopic growths along an acid mine drainage.</title>
        <authorList>
            <person name="Mendez-Garcia C."/>
            <person name="Mesa V."/>
            <person name="Sprenger R.R."/>
            <person name="Richter M."/>
            <person name="Diez M.S."/>
            <person name="Solano J."/>
            <person name="Bargiela R."/>
            <person name="Golyshina O.V."/>
            <person name="Manteca A."/>
            <person name="Ramos J.L."/>
            <person name="Gallego J.R."/>
            <person name="Llorente I."/>
            <person name="Martins Dos Santos V.A."/>
            <person name="Jensen O.N."/>
            <person name="Pelaez A.I."/>
            <person name="Sanchez J."/>
            <person name="Ferrer M."/>
        </authorList>
    </citation>
    <scope>NUCLEOTIDE SEQUENCE</scope>
</reference>
<proteinExistence type="predicted"/>
<evidence type="ECO:0000313" key="2">
    <source>
        <dbReference type="EMBL" id="EQD44259.1"/>
    </source>
</evidence>
<feature type="domain" description="MobA-like NTP transferase" evidence="1">
    <location>
        <begin position="6"/>
        <end position="145"/>
    </location>
</feature>
<dbReference type="GO" id="GO:0016779">
    <property type="term" value="F:nucleotidyltransferase activity"/>
    <property type="evidence" value="ECO:0007669"/>
    <property type="project" value="UniProtKB-ARBA"/>
</dbReference>
<dbReference type="PANTHER" id="PTHR43777">
    <property type="entry name" value="MOLYBDENUM COFACTOR CYTIDYLYLTRANSFERASE"/>
    <property type="match status" value="1"/>
</dbReference>